<gene>
    <name evidence="1" type="ORF">VIBC2010_16694</name>
</gene>
<keyword evidence="2" id="KW-1185">Reference proteome</keyword>
<reference evidence="1 2" key="1">
    <citation type="journal article" date="2012" name="Int. J. Syst. Evol. Microbiol.">
        <title>Vibrio caribbeanicus sp. nov., isolated from the marine sponge Scleritoderma cyanea.</title>
        <authorList>
            <person name="Hoffmann M."/>
            <person name="Monday S.R."/>
            <person name="Allard M.W."/>
            <person name="Strain E.A."/>
            <person name="Whittaker P."/>
            <person name="Naum M."/>
            <person name="McCarthy P.J."/>
            <person name="Lopez J.V."/>
            <person name="Fischer M."/>
            <person name="Brown E.W."/>
        </authorList>
    </citation>
    <scope>NUCLEOTIDE SEQUENCE [LARGE SCALE GENOMIC DNA]</scope>
    <source>
        <strain evidence="1 2">ATCC BAA-2122</strain>
    </source>
</reference>
<name>E3BQL7_9VIBR</name>
<dbReference type="STRING" id="796620.VIBC2010_16694"/>
<comment type="caution">
    <text evidence="1">The sequence shown here is derived from an EMBL/GenBank/DDBJ whole genome shotgun (WGS) entry which is preliminary data.</text>
</comment>
<proteinExistence type="predicted"/>
<dbReference type="Proteomes" id="UP000002943">
    <property type="component" value="Unassembled WGS sequence"/>
</dbReference>
<evidence type="ECO:0000313" key="2">
    <source>
        <dbReference type="Proteomes" id="UP000002943"/>
    </source>
</evidence>
<evidence type="ECO:0000313" key="1">
    <source>
        <dbReference type="EMBL" id="EFP94691.1"/>
    </source>
</evidence>
<dbReference type="EMBL" id="AEIU01000122">
    <property type="protein sequence ID" value="EFP94691.1"/>
    <property type="molecule type" value="Genomic_DNA"/>
</dbReference>
<dbReference type="AlphaFoldDB" id="E3BQL7"/>
<sequence length="99" mass="11322">MITITSSSLLVTLDLLNRIDFNKNQVFYYDYDHAYQILNIVKDKNGSDDNYELILGGASSLKFKVCDDEIQFSPRKVHISHEIANKISGMPPDISKYSF</sequence>
<dbReference type="RefSeq" id="WP_009603504.1">
    <property type="nucleotide sequence ID" value="NZ_AEIU01000122.1"/>
</dbReference>
<dbReference type="OrthoDB" id="9997362at2"/>
<organism evidence="1 2">
    <name type="scientific">Vibrio caribbeanicus ATCC BAA-2122</name>
    <dbReference type="NCBI Taxonomy" id="796620"/>
    <lineage>
        <taxon>Bacteria</taxon>
        <taxon>Pseudomonadati</taxon>
        <taxon>Pseudomonadota</taxon>
        <taxon>Gammaproteobacteria</taxon>
        <taxon>Vibrionales</taxon>
        <taxon>Vibrionaceae</taxon>
        <taxon>Vibrio</taxon>
    </lineage>
</organism>
<accession>E3BQL7</accession>
<protein>
    <submittedName>
        <fullName evidence="1">Uncharacterized protein</fullName>
    </submittedName>
</protein>